<gene>
    <name evidence="2" type="ORF">UFOPK1380_00851</name>
</gene>
<protein>
    <submittedName>
        <fullName evidence="2">Unannotated protein</fullName>
    </submittedName>
</protein>
<name>A0A6J6BF06_9ZZZZ</name>
<evidence type="ECO:0000313" key="2">
    <source>
        <dbReference type="EMBL" id="CAB4537435.1"/>
    </source>
</evidence>
<organism evidence="2">
    <name type="scientific">freshwater metagenome</name>
    <dbReference type="NCBI Taxonomy" id="449393"/>
    <lineage>
        <taxon>unclassified sequences</taxon>
        <taxon>metagenomes</taxon>
        <taxon>ecological metagenomes</taxon>
    </lineage>
</organism>
<feature type="region of interest" description="Disordered" evidence="1">
    <location>
        <begin position="1"/>
        <end position="26"/>
    </location>
</feature>
<dbReference type="AlphaFoldDB" id="A0A6J6BF06"/>
<sequence length="90" mass="10233">MKRPTNPFSSDRPLAHEFPIPTDTQASETGLVPSLRVKERLGWRSFNFTLPSFCKQLFAEVNVPVSTVIEQTEDCVPWNVPHHIGFAYMS</sequence>
<reference evidence="2" key="1">
    <citation type="submission" date="2020-05" db="EMBL/GenBank/DDBJ databases">
        <authorList>
            <person name="Chiriac C."/>
            <person name="Salcher M."/>
            <person name="Ghai R."/>
            <person name="Kavagutti S V."/>
        </authorList>
    </citation>
    <scope>NUCLEOTIDE SEQUENCE</scope>
</reference>
<proteinExistence type="predicted"/>
<evidence type="ECO:0000256" key="1">
    <source>
        <dbReference type="SAM" id="MobiDB-lite"/>
    </source>
</evidence>
<accession>A0A6J6BF06</accession>
<dbReference type="EMBL" id="CAEZSC010000050">
    <property type="protein sequence ID" value="CAB4537435.1"/>
    <property type="molecule type" value="Genomic_DNA"/>
</dbReference>